<reference evidence="3" key="1">
    <citation type="submission" date="2023-07" db="EMBL/GenBank/DDBJ databases">
        <title>A chromosome-level genome assembly of Lolium multiflorum.</title>
        <authorList>
            <person name="Chen Y."/>
            <person name="Copetti D."/>
            <person name="Kolliker R."/>
            <person name="Studer B."/>
        </authorList>
    </citation>
    <scope>NUCLEOTIDE SEQUENCE</scope>
    <source>
        <strain evidence="3">02402/16</strain>
        <tissue evidence="3">Leaf</tissue>
    </source>
</reference>
<dbReference type="Pfam" id="PF00657">
    <property type="entry name" value="Lipase_GDSL"/>
    <property type="match status" value="1"/>
</dbReference>
<keyword evidence="2" id="KW-0732">Signal</keyword>
<dbReference type="InterPro" id="IPR036514">
    <property type="entry name" value="SGNH_hydro_sf"/>
</dbReference>
<organism evidence="3 4">
    <name type="scientific">Lolium multiflorum</name>
    <name type="common">Italian ryegrass</name>
    <name type="synonym">Lolium perenne subsp. multiflorum</name>
    <dbReference type="NCBI Taxonomy" id="4521"/>
    <lineage>
        <taxon>Eukaryota</taxon>
        <taxon>Viridiplantae</taxon>
        <taxon>Streptophyta</taxon>
        <taxon>Embryophyta</taxon>
        <taxon>Tracheophyta</taxon>
        <taxon>Spermatophyta</taxon>
        <taxon>Magnoliopsida</taxon>
        <taxon>Liliopsida</taxon>
        <taxon>Poales</taxon>
        <taxon>Poaceae</taxon>
        <taxon>BOP clade</taxon>
        <taxon>Pooideae</taxon>
        <taxon>Poodae</taxon>
        <taxon>Poeae</taxon>
        <taxon>Poeae Chloroplast Group 2 (Poeae type)</taxon>
        <taxon>Loliodinae</taxon>
        <taxon>Loliinae</taxon>
        <taxon>Lolium</taxon>
    </lineage>
</organism>
<dbReference type="PANTHER" id="PTHR45642">
    <property type="entry name" value="GDSL ESTERASE/LIPASE EXL3"/>
    <property type="match status" value="1"/>
</dbReference>
<proteinExistence type="inferred from homology"/>
<protein>
    <recommendedName>
        <fullName evidence="5">GDSL esterase/lipase</fullName>
    </recommendedName>
</protein>
<dbReference type="InterPro" id="IPR050592">
    <property type="entry name" value="GDSL_lipolytic_enzyme"/>
</dbReference>
<sequence length="242" mass="25539">MAPSLATAALFLAALLVVSFSPAAAARSSSKHAIPTASSSDGKPAAAATTHDIPAVFAFGDSTLDPGNNNRLLTLVRADHAPYGRAFPAGVAPSGRFSDGKLITDYIVAALGIKDLLPAYHDHGLTHANATTGVSFASGGSGLDDLTAHGVLVSTFESQINDFQQLLSRIGEPQASDIAGKSLFILSAGTNDVTMNYYMMPFRALNYPTIDGYHDYLISKFQSYIQVRSLIRSILNSVIFFP</sequence>
<evidence type="ECO:0000313" key="3">
    <source>
        <dbReference type="EMBL" id="KAK1697526.1"/>
    </source>
</evidence>
<evidence type="ECO:0008006" key="5">
    <source>
        <dbReference type="Google" id="ProtNLM"/>
    </source>
</evidence>
<keyword evidence="4" id="KW-1185">Reference proteome</keyword>
<dbReference type="Gene3D" id="3.40.50.1110">
    <property type="entry name" value="SGNH hydrolase"/>
    <property type="match status" value="1"/>
</dbReference>
<evidence type="ECO:0000313" key="4">
    <source>
        <dbReference type="Proteomes" id="UP001231189"/>
    </source>
</evidence>
<accession>A0AAD8U246</accession>
<feature type="signal peptide" evidence="2">
    <location>
        <begin position="1"/>
        <end position="25"/>
    </location>
</feature>
<gene>
    <name evidence="3" type="ORF">QYE76_014223</name>
</gene>
<comment type="caution">
    <text evidence="3">The sequence shown here is derived from an EMBL/GenBank/DDBJ whole genome shotgun (WGS) entry which is preliminary data.</text>
</comment>
<name>A0AAD8U246_LOLMU</name>
<dbReference type="PANTHER" id="PTHR45642:SF145">
    <property type="entry name" value="OS05G0468500 PROTEIN"/>
    <property type="match status" value="1"/>
</dbReference>
<dbReference type="InterPro" id="IPR001087">
    <property type="entry name" value="GDSL"/>
</dbReference>
<comment type="similarity">
    <text evidence="1">Belongs to the 'GDSL' lipolytic enzyme family.</text>
</comment>
<evidence type="ECO:0000256" key="1">
    <source>
        <dbReference type="ARBA" id="ARBA00008668"/>
    </source>
</evidence>
<dbReference type="Proteomes" id="UP001231189">
    <property type="component" value="Unassembled WGS sequence"/>
</dbReference>
<dbReference type="GO" id="GO:0016788">
    <property type="term" value="F:hydrolase activity, acting on ester bonds"/>
    <property type="evidence" value="ECO:0007669"/>
    <property type="project" value="InterPro"/>
</dbReference>
<dbReference type="AlphaFoldDB" id="A0AAD8U246"/>
<feature type="chain" id="PRO_5042129620" description="GDSL esterase/lipase" evidence="2">
    <location>
        <begin position="26"/>
        <end position="242"/>
    </location>
</feature>
<evidence type="ECO:0000256" key="2">
    <source>
        <dbReference type="SAM" id="SignalP"/>
    </source>
</evidence>
<dbReference type="EMBL" id="JAUUTY010000001">
    <property type="protein sequence ID" value="KAK1697526.1"/>
    <property type="molecule type" value="Genomic_DNA"/>
</dbReference>